<accession>A0A7W6HY87</accession>
<gene>
    <name evidence="1" type="ORF">GGR14_002984</name>
</gene>
<sequence>MGTVRCFEDFKIWQDARLLVNQVYLYTAGVKDYGFND</sequence>
<dbReference type="AlphaFoldDB" id="A0A7W6HY87"/>
<evidence type="ECO:0008006" key="3">
    <source>
        <dbReference type="Google" id="ProtNLM"/>
    </source>
</evidence>
<organism evidence="1 2">
    <name type="scientific">Butyricimonas faecihominis</name>
    <dbReference type="NCBI Taxonomy" id="1472416"/>
    <lineage>
        <taxon>Bacteria</taxon>
        <taxon>Pseudomonadati</taxon>
        <taxon>Bacteroidota</taxon>
        <taxon>Bacteroidia</taxon>
        <taxon>Bacteroidales</taxon>
        <taxon>Odoribacteraceae</taxon>
        <taxon>Butyricimonas</taxon>
    </lineage>
</organism>
<dbReference type="Proteomes" id="UP000546007">
    <property type="component" value="Unassembled WGS sequence"/>
</dbReference>
<evidence type="ECO:0000313" key="2">
    <source>
        <dbReference type="Proteomes" id="UP000546007"/>
    </source>
</evidence>
<reference evidence="1 2" key="1">
    <citation type="submission" date="2020-08" db="EMBL/GenBank/DDBJ databases">
        <title>Genomic Encyclopedia of Type Strains, Phase IV (KMG-IV): sequencing the most valuable type-strain genomes for metagenomic binning, comparative biology and taxonomic classification.</title>
        <authorList>
            <person name="Goeker M."/>
        </authorList>
    </citation>
    <scope>NUCLEOTIDE SEQUENCE [LARGE SCALE GENOMIC DNA]</scope>
    <source>
        <strain evidence="1 2">DSM 105721</strain>
    </source>
</reference>
<proteinExistence type="predicted"/>
<evidence type="ECO:0000313" key="1">
    <source>
        <dbReference type="EMBL" id="MBB4027174.1"/>
    </source>
</evidence>
<protein>
    <recommendedName>
        <fullName evidence="3">Four helix bundle protein</fullName>
    </recommendedName>
</protein>
<comment type="caution">
    <text evidence="1">The sequence shown here is derived from an EMBL/GenBank/DDBJ whole genome shotgun (WGS) entry which is preliminary data.</text>
</comment>
<name>A0A7W6HY87_9BACT</name>
<dbReference type="EMBL" id="JACIES010000008">
    <property type="protein sequence ID" value="MBB4027174.1"/>
    <property type="molecule type" value="Genomic_DNA"/>
</dbReference>
<keyword evidence="2" id="KW-1185">Reference proteome</keyword>